<keyword evidence="1" id="KW-0472">Membrane</keyword>
<reference evidence="2 3" key="1">
    <citation type="submission" date="2016-10" db="EMBL/GenBank/DDBJ databases">
        <authorList>
            <person name="de Groot N.N."/>
        </authorList>
    </citation>
    <scope>NUCLEOTIDE SEQUENCE [LARGE SCALE GENOMIC DNA]</scope>
    <source>
        <strain evidence="2 3">CGMCC 1.12333</strain>
    </source>
</reference>
<sequence>MFSTGQWIFAAAFVIVFITIITISYSRDKKLHKKNYNGVVWVLVAFLLFILTIILIKHYIIN</sequence>
<evidence type="ECO:0000256" key="1">
    <source>
        <dbReference type="SAM" id="Phobius"/>
    </source>
</evidence>
<dbReference type="EMBL" id="FPBK01000001">
    <property type="protein sequence ID" value="SFU34035.1"/>
    <property type="molecule type" value="Genomic_DNA"/>
</dbReference>
<keyword evidence="1" id="KW-0812">Transmembrane</keyword>
<evidence type="ECO:0000313" key="3">
    <source>
        <dbReference type="Proteomes" id="UP000199138"/>
    </source>
</evidence>
<keyword evidence="1" id="KW-1133">Transmembrane helix</keyword>
<protein>
    <submittedName>
        <fullName evidence="2">Uncharacterized protein</fullName>
    </submittedName>
</protein>
<name>A0A1I7FD46_9FLAO</name>
<gene>
    <name evidence="2" type="ORF">SAMN05216480_101865</name>
</gene>
<organism evidence="2 3">
    <name type="scientific">Pustulibacterium marinum</name>
    <dbReference type="NCBI Taxonomy" id="1224947"/>
    <lineage>
        <taxon>Bacteria</taxon>
        <taxon>Pseudomonadati</taxon>
        <taxon>Bacteroidota</taxon>
        <taxon>Flavobacteriia</taxon>
        <taxon>Flavobacteriales</taxon>
        <taxon>Flavobacteriaceae</taxon>
        <taxon>Pustulibacterium</taxon>
    </lineage>
</organism>
<evidence type="ECO:0000313" key="2">
    <source>
        <dbReference type="EMBL" id="SFU34035.1"/>
    </source>
</evidence>
<feature type="transmembrane region" description="Helical" evidence="1">
    <location>
        <begin position="6"/>
        <end position="26"/>
    </location>
</feature>
<proteinExistence type="predicted"/>
<dbReference type="Proteomes" id="UP000199138">
    <property type="component" value="Unassembled WGS sequence"/>
</dbReference>
<accession>A0A1I7FD46</accession>
<feature type="transmembrane region" description="Helical" evidence="1">
    <location>
        <begin position="38"/>
        <end position="61"/>
    </location>
</feature>
<keyword evidence="3" id="KW-1185">Reference proteome</keyword>
<dbReference type="STRING" id="1224947.SAMN05216480_101865"/>
<dbReference type="AlphaFoldDB" id="A0A1I7FD46"/>